<reference evidence="1" key="1">
    <citation type="submission" date="2023-04" db="EMBL/GenBank/DDBJ databases">
        <title>Ambrosiozyma monospora NBRC 10751.</title>
        <authorList>
            <person name="Ichikawa N."/>
            <person name="Sato H."/>
            <person name="Tonouchi N."/>
        </authorList>
    </citation>
    <scope>NUCLEOTIDE SEQUENCE</scope>
    <source>
        <strain evidence="1">NBRC 10751</strain>
    </source>
</reference>
<dbReference type="Proteomes" id="UP001165064">
    <property type="component" value="Unassembled WGS sequence"/>
</dbReference>
<sequence length="161" mass="18034">MLRSFTRNIPSRSSRLLRQSRATSLLMRPSTSIGGIRRLATSYDTFMQTNNANYIDEMYEAWTKDPSSVHVSWDAYFKNLNGGKPSATAFMPPPTLVPAAIGTGSEIIPATPSNIGQDDVFVHLKTQLLVRAYQVRGHLKAHIDPLERNHFGSWYLANVCH</sequence>
<organism evidence="1 2">
    <name type="scientific">Ambrosiozyma monospora</name>
    <name type="common">Yeast</name>
    <name type="synonym">Endomycopsis monosporus</name>
    <dbReference type="NCBI Taxonomy" id="43982"/>
    <lineage>
        <taxon>Eukaryota</taxon>
        <taxon>Fungi</taxon>
        <taxon>Dikarya</taxon>
        <taxon>Ascomycota</taxon>
        <taxon>Saccharomycotina</taxon>
        <taxon>Pichiomycetes</taxon>
        <taxon>Pichiales</taxon>
        <taxon>Pichiaceae</taxon>
        <taxon>Ambrosiozyma</taxon>
    </lineage>
</organism>
<evidence type="ECO:0000313" key="1">
    <source>
        <dbReference type="EMBL" id="GME81394.1"/>
    </source>
</evidence>
<comment type="caution">
    <text evidence="1">The sequence shown here is derived from an EMBL/GenBank/DDBJ whole genome shotgun (WGS) entry which is preliminary data.</text>
</comment>
<protein>
    <submittedName>
        <fullName evidence="1">Unnamed protein product</fullName>
    </submittedName>
</protein>
<name>A0ACB5T4W7_AMBMO</name>
<keyword evidence="2" id="KW-1185">Reference proteome</keyword>
<proteinExistence type="predicted"/>
<gene>
    <name evidence="1" type="ORF">Amon02_000490800</name>
</gene>
<dbReference type="EMBL" id="BSXS01003488">
    <property type="protein sequence ID" value="GME81394.1"/>
    <property type="molecule type" value="Genomic_DNA"/>
</dbReference>
<evidence type="ECO:0000313" key="2">
    <source>
        <dbReference type="Proteomes" id="UP001165064"/>
    </source>
</evidence>
<accession>A0ACB5T4W7</accession>